<dbReference type="PROSITE" id="PS51292">
    <property type="entry name" value="ZF_RING_CH"/>
    <property type="match status" value="1"/>
</dbReference>
<dbReference type="EC" id="2.3.2.27" evidence="4"/>
<dbReference type="InterPro" id="IPR011016">
    <property type="entry name" value="Znf_RING-CH"/>
</dbReference>
<keyword evidence="14" id="KW-0472">Membrane</keyword>
<keyword evidence="10" id="KW-1000">Mitochondrion outer membrane</keyword>
<keyword evidence="13" id="KW-0496">Mitochondrion</keyword>
<evidence type="ECO:0000256" key="14">
    <source>
        <dbReference type="ARBA" id="ARBA00023136"/>
    </source>
</evidence>
<feature type="compositionally biased region" description="Acidic residues" evidence="19">
    <location>
        <begin position="206"/>
        <end position="216"/>
    </location>
</feature>
<keyword evidence="11" id="KW-0862">Zinc</keyword>
<evidence type="ECO:0000256" key="2">
    <source>
        <dbReference type="ARBA" id="ARBA00004374"/>
    </source>
</evidence>
<evidence type="ECO:0000256" key="18">
    <source>
        <dbReference type="ARBA" id="ARBA00043231"/>
    </source>
</evidence>
<reference evidence="21" key="3">
    <citation type="submission" date="2025-09" db="UniProtKB">
        <authorList>
            <consortium name="Ensembl"/>
        </authorList>
    </citation>
    <scope>IDENTIFICATION</scope>
</reference>
<evidence type="ECO:0000256" key="3">
    <source>
        <dbReference type="ARBA" id="ARBA00004906"/>
    </source>
</evidence>
<keyword evidence="5" id="KW-0808">Transferase</keyword>
<keyword evidence="9" id="KW-0833">Ubl conjugation pathway</keyword>
<evidence type="ECO:0000256" key="15">
    <source>
        <dbReference type="ARBA" id="ARBA00040151"/>
    </source>
</evidence>
<dbReference type="FunFam" id="3.30.40.10:FF:000262">
    <property type="entry name" value="E3 ubiquitin-protein ligase MARCH5"/>
    <property type="match status" value="1"/>
</dbReference>
<keyword evidence="8" id="KW-0863">Zinc-finger</keyword>
<dbReference type="GeneTree" id="ENSGT00390000009948"/>
<dbReference type="Pfam" id="PF12906">
    <property type="entry name" value="RINGv"/>
    <property type="match status" value="1"/>
</dbReference>
<dbReference type="SUPFAM" id="SSF57850">
    <property type="entry name" value="RING/U-box"/>
    <property type="match status" value="1"/>
</dbReference>
<dbReference type="GO" id="GO:0061630">
    <property type="term" value="F:ubiquitin protein ligase activity"/>
    <property type="evidence" value="ECO:0007669"/>
    <property type="project" value="UniProtKB-EC"/>
</dbReference>
<evidence type="ECO:0000256" key="11">
    <source>
        <dbReference type="ARBA" id="ARBA00022833"/>
    </source>
</evidence>
<evidence type="ECO:0000256" key="10">
    <source>
        <dbReference type="ARBA" id="ARBA00022787"/>
    </source>
</evidence>
<evidence type="ECO:0000256" key="19">
    <source>
        <dbReference type="SAM" id="MobiDB-lite"/>
    </source>
</evidence>
<evidence type="ECO:0000259" key="20">
    <source>
        <dbReference type="PROSITE" id="PS51292"/>
    </source>
</evidence>
<dbReference type="CDD" id="cd16701">
    <property type="entry name" value="RING_CH-C4HC3_MARCH5"/>
    <property type="match status" value="1"/>
</dbReference>
<dbReference type="PANTHER" id="PTHR46283">
    <property type="entry name" value="E3 UBIQUITIN-PROTEIN LIGASE MARCH5"/>
    <property type="match status" value="1"/>
</dbReference>
<evidence type="ECO:0000256" key="17">
    <source>
        <dbReference type="ARBA" id="ARBA00043185"/>
    </source>
</evidence>
<evidence type="ECO:0000256" key="16">
    <source>
        <dbReference type="ARBA" id="ARBA00043044"/>
    </source>
</evidence>
<dbReference type="InterPro" id="IPR013083">
    <property type="entry name" value="Znf_RING/FYVE/PHD"/>
</dbReference>
<evidence type="ECO:0000256" key="13">
    <source>
        <dbReference type="ARBA" id="ARBA00023128"/>
    </source>
</evidence>
<evidence type="ECO:0000256" key="1">
    <source>
        <dbReference type="ARBA" id="ARBA00000900"/>
    </source>
</evidence>
<evidence type="ECO:0000313" key="21">
    <source>
        <dbReference type="Ensembl" id="ENSAOCP00000063170.1"/>
    </source>
</evidence>
<keyword evidence="7" id="KW-0479">Metal-binding</keyword>
<comment type="subcellular location">
    <subcellularLocation>
        <location evidence="2">Mitochondrion outer membrane</location>
        <topology evidence="2">Multi-pass membrane protein</topology>
    </subcellularLocation>
</comment>
<evidence type="ECO:0000313" key="22">
    <source>
        <dbReference type="Proteomes" id="UP001501940"/>
    </source>
</evidence>
<organism evidence="21 22">
    <name type="scientific">Amphiprion ocellaris</name>
    <name type="common">Clown anemonefish</name>
    <dbReference type="NCBI Taxonomy" id="80972"/>
    <lineage>
        <taxon>Eukaryota</taxon>
        <taxon>Metazoa</taxon>
        <taxon>Chordata</taxon>
        <taxon>Craniata</taxon>
        <taxon>Vertebrata</taxon>
        <taxon>Euteleostomi</taxon>
        <taxon>Actinopterygii</taxon>
        <taxon>Neopterygii</taxon>
        <taxon>Teleostei</taxon>
        <taxon>Neoteleostei</taxon>
        <taxon>Acanthomorphata</taxon>
        <taxon>Ovalentaria</taxon>
        <taxon>Pomacentridae</taxon>
        <taxon>Amphiprion</taxon>
    </lineage>
</organism>
<evidence type="ECO:0000256" key="12">
    <source>
        <dbReference type="ARBA" id="ARBA00022989"/>
    </source>
</evidence>
<accession>A0AAQ5ZH94</accession>
<evidence type="ECO:0000256" key="5">
    <source>
        <dbReference type="ARBA" id="ARBA00022679"/>
    </source>
</evidence>
<reference evidence="21" key="2">
    <citation type="submission" date="2025-08" db="UniProtKB">
        <authorList>
            <consortium name="Ensembl"/>
        </authorList>
    </citation>
    <scope>IDENTIFICATION</scope>
</reference>
<keyword evidence="6" id="KW-0812">Transmembrane</keyword>
<keyword evidence="22" id="KW-1185">Reference proteome</keyword>
<dbReference type="Ensembl" id="ENSAOCT00000045426.1">
    <property type="protein sequence ID" value="ENSAOCP00000063170.1"/>
    <property type="gene ID" value="ENSAOCG00000019730.2"/>
</dbReference>
<comment type="pathway">
    <text evidence="3">Protein modification; protein ubiquitination.</text>
</comment>
<reference evidence="21 22" key="1">
    <citation type="submission" date="2022-01" db="EMBL/GenBank/DDBJ databases">
        <title>A chromosome-scale genome assembly of the false clownfish, Amphiprion ocellaris.</title>
        <authorList>
            <person name="Ryu T."/>
        </authorList>
    </citation>
    <scope>NUCLEOTIDE SEQUENCE [LARGE SCALE GENOMIC DNA]</scope>
</reference>
<evidence type="ECO:0000256" key="6">
    <source>
        <dbReference type="ARBA" id="ARBA00022692"/>
    </source>
</evidence>
<proteinExistence type="predicted"/>
<dbReference type="GO" id="GO:0008270">
    <property type="term" value="F:zinc ion binding"/>
    <property type="evidence" value="ECO:0007669"/>
    <property type="project" value="UniProtKB-KW"/>
</dbReference>
<evidence type="ECO:0000256" key="9">
    <source>
        <dbReference type="ARBA" id="ARBA00022786"/>
    </source>
</evidence>
<name>A0AAQ5ZH94_AMPOC</name>
<evidence type="ECO:0000256" key="4">
    <source>
        <dbReference type="ARBA" id="ARBA00012483"/>
    </source>
</evidence>
<feature type="domain" description="RING-CH-type" evidence="20">
    <location>
        <begin position="4"/>
        <end position="73"/>
    </location>
</feature>
<dbReference type="Gene3D" id="3.30.40.10">
    <property type="entry name" value="Zinc/RING finger domain, C3HC4 (zinc finger)"/>
    <property type="match status" value="1"/>
</dbReference>
<feature type="region of interest" description="Disordered" evidence="19">
    <location>
        <begin position="195"/>
        <end position="216"/>
    </location>
</feature>
<evidence type="ECO:0000256" key="8">
    <source>
        <dbReference type="ARBA" id="ARBA00022771"/>
    </source>
</evidence>
<sequence length="216" mass="24385">MALAEETPEKHCWVCFATERDDHSAEWVSPCRCKGCTKWIHQACLQRWLDEKQKGNSGGSVSCPQCGTQYHIVFPKMVVLVLGKMIRWEDYLVRLWQRYSYKRKLPPGSSRYLPRVPVDGPNSGDHLSVSRTLCGALIFPSIASLVGRLLFRRTSSNLQRTILGGIAFVLIKGVLKVYFKQQQYVSQANRQILNYPERSGGGQTDGSDDTEDSGNE</sequence>
<comment type="catalytic activity">
    <reaction evidence="1">
        <text>S-ubiquitinyl-[E2 ubiquitin-conjugating enzyme]-L-cysteine + [acceptor protein]-L-lysine = [E2 ubiquitin-conjugating enzyme]-L-cysteine + N(6)-ubiquitinyl-[acceptor protein]-L-lysine.</text>
        <dbReference type="EC" id="2.3.2.27"/>
    </reaction>
</comment>
<dbReference type="GO" id="GO:0005741">
    <property type="term" value="C:mitochondrial outer membrane"/>
    <property type="evidence" value="ECO:0007669"/>
    <property type="project" value="UniProtKB-SubCell"/>
</dbReference>
<protein>
    <recommendedName>
        <fullName evidence="15">E3 ubiquitin-protein ligase MARCHF5</fullName>
        <ecNumber evidence="4">2.3.2.27</ecNumber>
    </recommendedName>
    <alternativeName>
        <fullName evidence="17">Membrane-associated RING finger protein 5</fullName>
    </alternativeName>
    <alternativeName>
        <fullName evidence="16">Membrane-associated RING-CH protein V</fullName>
    </alternativeName>
    <alternativeName>
        <fullName evidence="18">RING-type E3 ubiquitin transferase MARCHF5</fullName>
    </alternativeName>
</protein>
<dbReference type="Proteomes" id="UP001501940">
    <property type="component" value="Chromosome 17"/>
</dbReference>
<evidence type="ECO:0000256" key="7">
    <source>
        <dbReference type="ARBA" id="ARBA00022723"/>
    </source>
</evidence>
<dbReference type="AlphaFoldDB" id="A0AAQ5ZH94"/>
<keyword evidence="12" id="KW-1133">Transmembrane helix</keyword>
<dbReference type="SMART" id="SM00744">
    <property type="entry name" value="RINGv"/>
    <property type="match status" value="1"/>
</dbReference>